<dbReference type="InParanoid" id="E2ATL5"/>
<keyword evidence="8 11" id="KW-0675">Receptor</keyword>
<keyword evidence="9" id="KW-0807">Transducer</keyword>
<evidence type="ECO:0000256" key="8">
    <source>
        <dbReference type="ARBA" id="ARBA00023170"/>
    </source>
</evidence>
<evidence type="ECO:0000256" key="6">
    <source>
        <dbReference type="ARBA" id="ARBA00022989"/>
    </source>
</evidence>
<dbReference type="GO" id="GO:0007165">
    <property type="term" value="P:signal transduction"/>
    <property type="evidence" value="ECO:0007669"/>
    <property type="project" value="UniProtKB-KW"/>
</dbReference>
<name>E2ATL5_CAMFO</name>
<evidence type="ECO:0000313" key="12">
    <source>
        <dbReference type="Proteomes" id="UP000000311"/>
    </source>
</evidence>
<organism evidence="12">
    <name type="scientific">Camponotus floridanus</name>
    <name type="common">Florida carpenter ant</name>
    <dbReference type="NCBI Taxonomy" id="104421"/>
    <lineage>
        <taxon>Eukaryota</taxon>
        <taxon>Metazoa</taxon>
        <taxon>Ecdysozoa</taxon>
        <taxon>Arthropoda</taxon>
        <taxon>Hexapoda</taxon>
        <taxon>Insecta</taxon>
        <taxon>Pterygota</taxon>
        <taxon>Neoptera</taxon>
        <taxon>Endopterygota</taxon>
        <taxon>Hymenoptera</taxon>
        <taxon>Apocrita</taxon>
        <taxon>Aculeata</taxon>
        <taxon>Formicoidea</taxon>
        <taxon>Formicidae</taxon>
        <taxon>Formicinae</taxon>
        <taxon>Camponotus</taxon>
    </lineage>
</organism>
<dbReference type="PANTHER" id="PTHR21137">
    <property type="entry name" value="ODORANT RECEPTOR"/>
    <property type="match status" value="1"/>
</dbReference>
<dbReference type="Pfam" id="PF02949">
    <property type="entry name" value="7tm_6"/>
    <property type="match status" value="1"/>
</dbReference>
<evidence type="ECO:0000256" key="2">
    <source>
        <dbReference type="ARBA" id="ARBA00022475"/>
    </source>
</evidence>
<evidence type="ECO:0000256" key="1">
    <source>
        <dbReference type="ARBA" id="ARBA00004651"/>
    </source>
</evidence>
<dbReference type="Proteomes" id="UP000000311">
    <property type="component" value="Unassembled WGS sequence"/>
</dbReference>
<evidence type="ECO:0000256" key="4">
    <source>
        <dbReference type="ARBA" id="ARBA00022692"/>
    </source>
</evidence>
<evidence type="ECO:0000256" key="10">
    <source>
        <dbReference type="SAM" id="Phobius"/>
    </source>
</evidence>
<feature type="transmembrane region" description="Helical" evidence="10">
    <location>
        <begin position="405"/>
        <end position="422"/>
    </location>
</feature>
<dbReference type="GO" id="GO:0005549">
    <property type="term" value="F:odorant binding"/>
    <property type="evidence" value="ECO:0007669"/>
    <property type="project" value="InterPro"/>
</dbReference>
<dbReference type="PANTHER" id="PTHR21137:SF35">
    <property type="entry name" value="ODORANT RECEPTOR 19A-RELATED"/>
    <property type="match status" value="1"/>
</dbReference>
<evidence type="ECO:0000313" key="11">
    <source>
        <dbReference type="EMBL" id="EFN63211.1"/>
    </source>
</evidence>
<proteinExistence type="predicted"/>
<keyword evidence="2" id="KW-1003">Cell membrane</keyword>
<keyword evidence="12" id="KW-1185">Reference proteome</keyword>
<keyword evidence="7 10" id="KW-0472">Membrane</keyword>
<dbReference type="AlphaFoldDB" id="E2ATL5"/>
<feature type="transmembrane region" description="Helical" evidence="10">
    <location>
        <begin position="463"/>
        <end position="484"/>
    </location>
</feature>
<reference evidence="11 12" key="1">
    <citation type="journal article" date="2010" name="Science">
        <title>Genomic comparison of the ants Camponotus floridanus and Harpegnathos saltator.</title>
        <authorList>
            <person name="Bonasio R."/>
            <person name="Zhang G."/>
            <person name="Ye C."/>
            <person name="Mutti N.S."/>
            <person name="Fang X."/>
            <person name="Qin N."/>
            <person name="Donahue G."/>
            <person name="Yang P."/>
            <person name="Li Q."/>
            <person name="Li C."/>
            <person name="Zhang P."/>
            <person name="Huang Z."/>
            <person name="Berger S.L."/>
            <person name="Reinberg D."/>
            <person name="Wang J."/>
            <person name="Liebig J."/>
        </authorList>
    </citation>
    <scope>NUCLEOTIDE SEQUENCE [LARGE SCALE GENOMIC DNA]</scope>
    <source>
        <strain evidence="12">C129</strain>
    </source>
</reference>
<evidence type="ECO:0000256" key="9">
    <source>
        <dbReference type="ARBA" id="ARBA00023224"/>
    </source>
</evidence>
<keyword evidence="3" id="KW-0716">Sensory transduction</keyword>
<keyword evidence="4 10" id="KW-0812">Transmembrane</keyword>
<sequence>MTLYVLIPQVLNLLRTSGKSVSQMVELFVAPNITFMAICKLIITKYHGDSIFNLKELRILIASSMTDLMTSKNNWERNTMLNLTSTMIADNSNSTNMAFGMYECKWYNIPAKDAKDLMLIVYQSAISLKLTAGIFGNFSMELFGITICTLLDEAKFTFNEDQDEMFIPERSEIYISERNEFRFVDWAIHSEVKPPTQEGEIAFILQDEAKVILSECQGIKIRLYYYYFLFVGNQEYKQIAAYKAQQHYNFNLIIPKQTMKILISSMKKDWNMTVDKRERKIMSDIAKITRNLSIRSTIMAEIVVIAYVTYRYIVIRYTGRQLLFRAYFPYNVSNSPSYELTFFAQIIACMYAAVTYAAVDTFIATLVLHTCGQLANLRQELINLHNCTKTRFQTKLRKIVRKHEYLNRNICFHTMAFFISFAETIEDCFNMMLLIQMVGCSLQLCFQCLQAFMAIIGEINEFLAFQIIFLMIYVVYILLQLYLYCYIGERLLVESTKIAYAAYDCSWYNLSAYEAKSLIIIMCRAQSPLQITAGRFCSFNRELFSEVLKKSVTYMSCLYAINSLE</sequence>
<feature type="transmembrane region" description="Helical" evidence="10">
    <location>
        <begin position="342"/>
        <end position="368"/>
    </location>
</feature>
<dbReference type="InterPro" id="IPR004117">
    <property type="entry name" value="7tm6_olfct_rcpt"/>
</dbReference>
<comment type="subcellular location">
    <subcellularLocation>
        <location evidence="1">Cell membrane</location>
        <topology evidence="1">Multi-pass membrane protein</topology>
    </subcellularLocation>
</comment>
<dbReference type="GO" id="GO:0004984">
    <property type="term" value="F:olfactory receptor activity"/>
    <property type="evidence" value="ECO:0007669"/>
    <property type="project" value="InterPro"/>
</dbReference>
<keyword evidence="5" id="KW-0552">Olfaction</keyword>
<feature type="transmembrane region" description="Helical" evidence="10">
    <location>
        <begin position="292"/>
        <end position="313"/>
    </location>
</feature>
<evidence type="ECO:0000256" key="3">
    <source>
        <dbReference type="ARBA" id="ARBA00022606"/>
    </source>
</evidence>
<dbReference type="GO" id="GO:0005886">
    <property type="term" value="C:plasma membrane"/>
    <property type="evidence" value="ECO:0007669"/>
    <property type="project" value="UniProtKB-SubCell"/>
</dbReference>
<dbReference type="EMBL" id="GL442629">
    <property type="protein sequence ID" value="EFN63211.1"/>
    <property type="molecule type" value="Genomic_DNA"/>
</dbReference>
<evidence type="ECO:0000256" key="7">
    <source>
        <dbReference type="ARBA" id="ARBA00023136"/>
    </source>
</evidence>
<gene>
    <name evidence="11" type="ORF">EAG_15194</name>
</gene>
<accession>E2ATL5</accession>
<dbReference type="OrthoDB" id="6617147at2759"/>
<keyword evidence="6 10" id="KW-1133">Transmembrane helix</keyword>
<protein>
    <submittedName>
        <fullName evidence="11">Putative odorant receptor 13a</fullName>
    </submittedName>
</protein>
<evidence type="ECO:0000256" key="5">
    <source>
        <dbReference type="ARBA" id="ARBA00022725"/>
    </source>
</evidence>